<dbReference type="AlphaFoldDB" id="A0A2B7ZAU2"/>
<feature type="region of interest" description="Disordered" evidence="1">
    <location>
        <begin position="376"/>
        <end position="570"/>
    </location>
</feature>
<dbReference type="Proteomes" id="UP000226031">
    <property type="component" value="Unassembled WGS sequence"/>
</dbReference>
<proteinExistence type="predicted"/>
<protein>
    <submittedName>
        <fullName evidence="2">Uncharacterized protein</fullName>
    </submittedName>
</protein>
<reference evidence="2 3" key="1">
    <citation type="submission" date="2017-10" db="EMBL/GenBank/DDBJ databases">
        <title>Comparative genomics in systemic dimorphic fungi from Ajellomycetaceae.</title>
        <authorList>
            <person name="Munoz J.F."/>
            <person name="Mcewen J.G."/>
            <person name="Clay O.K."/>
            <person name="Cuomo C.A."/>
        </authorList>
    </citation>
    <scope>NUCLEOTIDE SEQUENCE [LARGE SCALE GENOMIC DNA]</scope>
    <source>
        <strain evidence="2 3">UAMH4076</strain>
    </source>
</reference>
<dbReference type="VEuPathDB" id="FungiDB:EMCG_01552"/>
<gene>
    <name evidence="2" type="ORF">GX50_06887</name>
</gene>
<dbReference type="EMBL" id="PDND01000178">
    <property type="protein sequence ID" value="PGH30329.1"/>
    <property type="molecule type" value="Genomic_DNA"/>
</dbReference>
<accession>A0A2B7ZAU2</accession>
<feature type="compositionally biased region" description="Polar residues" evidence="1">
    <location>
        <begin position="497"/>
        <end position="506"/>
    </location>
</feature>
<name>A0A2B7ZAU2_9EURO</name>
<evidence type="ECO:0000313" key="2">
    <source>
        <dbReference type="EMBL" id="PGH30329.1"/>
    </source>
</evidence>
<comment type="caution">
    <text evidence="2">The sequence shown here is derived from an EMBL/GenBank/DDBJ whole genome shotgun (WGS) entry which is preliminary data.</text>
</comment>
<feature type="compositionally biased region" description="Basic and acidic residues" evidence="1">
    <location>
        <begin position="510"/>
        <end position="533"/>
    </location>
</feature>
<keyword evidence="3" id="KW-1185">Reference proteome</keyword>
<organism evidence="2 3">
    <name type="scientific">[Emmonsia] crescens</name>
    <dbReference type="NCBI Taxonomy" id="73230"/>
    <lineage>
        <taxon>Eukaryota</taxon>
        <taxon>Fungi</taxon>
        <taxon>Dikarya</taxon>
        <taxon>Ascomycota</taxon>
        <taxon>Pezizomycotina</taxon>
        <taxon>Eurotiomycetes</taxon>
        <taxon>Eurotiomycetidae</taxon>
        <taxon>Onygenales</taxon>
        <taxon>Ajellomycetaceae</taxon>
        <taxon>Emergomyces</taxon>
    </lineage>
</organism>
<evidence type="ECO:0000313" key="3">
    <source>
        <dbReference type="Proteomes" id="UP000226031"/>
    </source>
</evidence>
<sequence length="570" mass="64904">MHRHQDMTTKLHTPYNILQNPLPLLLSRPSYRTNSSALHNSHYARTLVDWNISEDVKNVTAKQHLCSDPLDASVACVLGNPYHLKSEHYLCGDEQSVCGRFSQNALQPSTAVALQQGIKMRFGDHKVCQENKEVKNRGYIPDFVGVACPAQDFTALQKLTLKNPEHQPKMRIVGEAKTAWKHDLKLFYHFYKDEDDKPIRHALGQIATYMHQFEIRYGFLTTYDHTIFIMQEHLGSEPVLCITKPIPAQHDMNSNSLSVRQYLYYLLHCTQKSNSFKFKNSFPIEEWVIENPENIAQMKDPNTPITKHPSPRNEFYQMTPTGRTEMSDSAPLQLHMWFSKKVYRAVLQFPSQQIHKMGSDPYVTISGKEIQVEIIDDSGDEEGEDDDNDDSTTDSGTGQQLQDGRAPRKPSQRHGYPGPQEKSRQYLYDKLKRGVSRSAGTPTGDWSQHVCRDSSPGEDSGSQFFESVPSPSPADRPGPKHVSTRHEYSDPHFFQVVEQTFTSQDPGESAEQRAHHIVEQKQKPKASDVEKSIPYHPKPSKKDDDKGAKKPLSSQFTLGGNRERRHPPKS</sequence>
<feature type="compositionally biased region" description="Basic and acidic residues" evidence="1">
    <location>
        <begin position="421"/>
        <end position="432"/>
    </location>
</feature>
<feature type="compositionally biased region" description="Acidic residues" evidence="1">
    <location>
        <begin position="376"/>
        <end position="392"/>
    </location>
</feature>
<evidence type="ECO:0000256" key="1">
    <source>
        <dbReference type="SAM" id="MobiDB-lite"/>
    </source>
</evidence>